<keyword evidence="2" id="KW-0723">Serine/threonine-protein kinase</keyword>
<dbReference type="Pfam" id="PF00069">
    <property type="entry name" value="Pkinase"/>
    <property type="match status" value="1"/>
</dbReference>
<sequence>MTQVGDGPSAPLSVAAGEVLAERYRLERHIADDGAGRQVWRGVDEVLRRPVAIVMRQPGGESAEEMLNAAVAASRVNHGNLVGVYDAIDEGTRAFVVREWIDGAALRELVAEEGNFDAERTTAVLHGVAGAVAALHSSGMAHGNVHPGTVLIANDGRVVLTDARDDGNASLERDTRAIGACGYFMLTGHWPKEGGRAPSVLPDGRRDSAGALSAPRQVRAGVPTYLDDLVMDLLNPELSPPSAQVLAAELSRLDIADQQLFGAGPSTLRFVEENETAEPGRTPTPKLVAVGGVALALIITGMVLGVKALNANADPRNNAQPTAGSSTGSVNPRPVTLTAAQVRIVDPKGDRKETENAARVVDGDPDTAWKTNGYTRANFGGSKPGMGILVNLGEVRHVASVKVQLTLPGARAQLRVGDADPGDSMIGDGKINETYEAIGDVQITAKTTVFPADLKTQYVLIWFTELPLENANSANPYKIGVEEISVEVQ</sequence>
<dbReference type="InterPro" id="IPR011009">
    <property type="entry name" value="Kinase-like_dom_sf"/>
</dbReference>
<dbReference type="GO" id="GO:0004674">
    <property type="term" value="F:protein serine/threonine kinase activity"/>
    <property type="evidence" value="ECO:0007669"/>
    <property type="project" value="UniProtKB-KW"/>
</dbReference>
<dbReference type="SMART" id="SM00220">
    <property type="entry name" value="S_TKc"/>
    <property type="match status" value="1"/>
</dbReference>
<evidence type="ECO:0000256" key="6">
    <source>
        <dbReference type="ARBA" id="ARBA00022840"/>
    </source>
</evidence>
<keyword evidence="5" id="KW-0418">Kinase</keyword>
<evidence type="ECO:0000313" key="9">
    <source>
        <dbReference type="EMBL" id="GIH08969.1"/>
    </source>
</evidence>
<dbReference type="PANTHER" id="PTHR43289">
    <property type="entry name" value="MITOGEN-ACTIVATED PROTEIN KINASE KINASE KINASE 20-RELATED"/>
    <property type="match status" value="1"/>
</dbReference>
<dbReference type="SUPFAM" id="SSF49785">
    <property type="entry name" value="Galactose-binding domain-like"/>
    <property type="match status" value="1"/>
</dbReference>
<keyword evidence="7" id="KW-0675">Receptor</keyword>
<dbReference type="AlphaFoldDB" id="A0A8J3QDV2"/>
<evidence type="ECO:0000313" key="10">
    <source>
        <dbReference type="Proteomes" id="UP000612899"/>
    </source>
</evidence>
<reference evidence="9" key="1">
    <citation type="submission" date="2021-01" db="EMBL/GenBank/DDBJ databases">
        <title>Whole genome shotgun sequence of Rhizocola hellebori NBRC 109834.</title>
        <authorList>
            <person name="Komaki H."/>
            <person name="Tamura T."/>
        </authorList>
    </citation>
    <scope>NUCLEOTIDE SEQUENCE</scope>
    <source>
        <strain evidence="9">NBRC 109834</strain>
    </source>
</reference>
<dbReference type="GO" id="GO:0005524">
    <property type="term" value="F:ATP binding"/>
    <property type="evidence" value="ECO:0007669"/>
    <property type="project" value="UniProtKB-KW"/>
</dbReference>
<dbReference type="PROSITE" id="PS50011">
    <property type="entry name" value="PROTEIN_KINASE_DOM"/>
    <property type="match status" value="1"/>
</dbReference>
<evidence type="ECO:0000256" key="2">
    <source>
        <dbReference type="ARBA" id="ARBA00022527"/>
    </source>
</evidence>
<protein>
    <recommendedName>
        <fullName evidence="1">non-specific serine/threonine protein kinase</fullName>
        <ecNumber evidence="1">2.7.11.1</ecNumber>
    </recommendedName>
</protein>
<dbReference type="EMBL" id="BONY01000058">
    <property type="protein sequence ID" value="GIH08969.1"/>
    <property type="molecule type" value="Genomic_DNA"/>
</dbReference>
<gene>
    <name evidence="9" type="ORF">Rhe02_70360</name>
</gene>
<feature type="domain" description="Protein kinase" evidence="8">
    <location>
        <begin position="1"/>
        <end position="336"/>
    </location>
</feature>
<keyword evidence="4" id="KW-0547">Nucleotide-binding</keyword>
<dbReference type="Gene3D" id="1.10.510.10">
    <property type="entry name" value="Transferase(Phosphotransferase) domain 1"/>
    <property type="match status" value="1"/>
</dbReference>
<evidence type="ECO:0000256" key="1">
    <source>
        <dbReference type="ARBA" id="ARBA00012513"/>
    </source>
</evidence>
<evidence type="ECO:0000256" key="5">
    <source>
        <dbReference type="ARBA" id="ARBA00022777"/>
    </source>
</evidence>
<keyword evidence="10" id="KW-1185">Reference proteome</keyword>
<dbReference type="Proteomes" id="UP000612899">
    <property type="component" value="Unassembled WGS sequence"/>
</dbReference>
<dbReference type="RefSeq" id="WP_239124246.1">
    <property type="nucleotide sequence ID" value="NZ_BONY01000058.1"/>
</dbReference>
<dbReference type="CDD" id="cd13973">
    <property type="entry name" value="PK_MviN-like"/>
    <property type="match status" value="1"/>
</dbReference>
<evidence type="ECO:0000259" key="8">
    <source>
        <dbReference type="PROSITE" id="PS50011"/>
    </source>
</evidence>
<keyword evidence="3" id="KW-0808">Transferase</keyword>
<evidence type="ECO:0000256" key="4">
    <source>
        <dbReference type="ARBA" id="ARBA00022741"/>
    </source>
</evidence>
<proteinExistence type="predicted"/>
<organism evidence="9 10">
    <name type="scientific">Rhizocola hellebori</name>
    <dbReference type="NCBI Taxonomy" id="1392758"/>
    <lineage>
        <taxon>Bacteria</taxon>
        <taxon>Bacillati</taxon>
        <taxon>Actinomycetota</taxon>
        <taxon>Actinomycetes</taxon>
        <taxon>Micromonosporales</taxon>
        <taxon>Micromonosporaceae</taxon>
        <taxon>Rhizocola</taxon>
    </lineage>
</organism>
<keyword evidence="6" id="KW-0067">ATP-binding</keyword>
<dbReference type="EC" id="2.7.11.1" evidence="1"/>
<dbReference type="Gene3D" id="3.30.200.20">
    <property type="entry name" value="Phosphorylase Kinase, domain 1"/>
    <property type="match status" value="1"/>
</dbReference>
<dbReference type="InterPro" id="IPR000719">
    <property type="entry name" value="Prot_kinase_dom"/>
</dbReference>
<name>A0A8J3QDV2_9ACTN</name>
<dbReference type="SUPFAM" id="SSF56112">
    <property type="entry name" value="Protein kinase-like (PK-like)"/>
    <property type="match status" value="1"/>
</dbReference>
<comment type="caution">
    <text evidence="9">The sequence shown here is derived from an EMBL/GenBank/DDBJ whole genome shotgun (WGS) entry which is preliminary data.</text>
</comment>
<evidence type="ECO:0000256" key="3">
    <source>
        <dbReference type="ARBA" id="ARBA00022679"/>
    </source>
</evidence>
<dbReference type="PANTHER" id="PTHR43289:SF6">
    <property type="entry name" value="SERINE_THREONINE-PROTEIN KINASE NEKL-3"/>
    <property type="match status" value="1"/>
</dbReference>
<dbReference type="InterPro" id="IPR008979">
    <property type="entry name" value="Galactose-bd-like_sf"/>
</dbReference>
<accession>A0A8J3QDV2</accession>
<evidence type="ECO:0000256" key="7">
    <source>
        <dbReference type="ARBA" id="ARBA00023170"/>
    </source>
</evidence>
<dbReference type="Gene3D" id="2.60.120.260">
    <property type="entry name" value="Galactose-binding domain-like"/>
    <property type="match status" value="1"/>
</dbReference>